<dbReference type="EMBL" id="JAUJYO010000018">
    <property type="protein sequence ID" value="KAK1289965.1"/>
    <property type="molecule type" value="Genomic_DNA"/>
</dbReference>
<dbReference type="InterPro" id="IPR001117">
    <property type="entry name" value="Cu-oxidase_2nd"/>
</dbReference>
<dbReference type="GO" id="GO:0016491">
    <property type="term" value="F:oxidoreductase activity"/>
    <property type="evidence" value="ECO:0007669"/>
    <property type="project" value="InterPro"/>
</dbReference>
<dbReference type="Pfam" id="PF07731">
    <property type="entry name" value="Cu-oxidase_2"/>
    <property type="match status" value="1"/>
</dbReference>
<dbReference type="GO" id="GO:0005507">
    <property type="term" value="F:copper ion binding"/>
    <property type="evidence" value="ECO:0007669"/>
    <property type="project" value="InterPro"/>
</dbReference>
<dbReference type="InterPro" id="IPR011706">
    <property type="entry name" value="Cu-oxidase_C"/>
</dbReference>
<dbReference type="Gene3D" id="2.60.40.420">
    <property type="entry name" value="Cupredoxins - blue copper proteins"/>
    <property type="match status" value="3"/>
</dbReference>
<dbReference type="PANTHER" id="PTHR11709">
    <property type="entry name" value="MULTI-COPPER OXIDASE"/>
    <property type="match status" value="1"/>
</dbReference>
<evidence type="ECO:0000256" key="2">
    <source>
        <dbReference type="SAM" id="SignalP"/>
    </source>
</evidence>
<evidence type="ECO:0000259" key="5">
    <source>
        <dbReference type="Pfam" id="PF07732"/>
    </source>
</evidence>
<evidence type="ECO:0000313" key="7">
    <source>
        <dbReference type="Proteomes" id="UP001180020"/>
    </source>
</evidence>
<evidence type="ECO:0000259" key="4">
    <source>
        <dbReference type="Pfam" id="PF07731"/>
    </source>
</evidence>
<feature type="domain" description="Plastocyanin-like" evidence="5">
    <location>
        <begin position="37"/>
        <end position="148"/>
    </location>
</feature>
<proteinExistence type="inferred from homology"/>
<feature type="domain" description="Plastocyanin-like" evidence="3">
    <location>
        <begin position="163"/>
        <end position="319"/>
    </location>
</feature>
<feature type="domain" description="Plastocyanin-like" evidence="4">
    <location>
        <begin position="415"/>
        <end position="538"/>
    </location>
</feature>
<dbReference type="Pfam" id="PF07732">
    <property type="entry name" value="Cu-oxidase_3"/>
    <property type="match status" value="1"/>
</dbReference>
<evidence type="ECO:0000256" key="1">
    <source>
        <dbReference type="ARBA" id="ARBA00010609"/>
    </source>
</evidence>
<dbReference type="Proteomes" id="UP001180020">
    <property type="component" value="Unassembled WGS sequence"/>
</dbReference>
<dbReference type="InterPro" id="IPR011707">
    <property type="entry name" value="Cu-oxidase-like_N"/>
</dbReference>
<keyword evidence="7" id="KW-1185">Reference proteome</keyword>
<accession>A0AAV9CMA5</accession>
<organism evidence="6 7">
    <name type="scientific">Acorus calamus</name>
    <name type="common">Sweet flag</name>
    <dbReference type="NCBI Taxonomy" id="4465"/>
    <lineage>
        <taxon>Eukaryota</taxon>
        <taxon>Viridiplantae</taxon>
        <taxon>Streptophyta</taxon>
        <taxon>Embryophyta</taxon>
        <taxon>Tracheophyta</taxon>
        <taxon>Spermatophyta</taxon>
        <taxon>Magnoliopsida</taxon>
        <taxon>Liliopsida</taxon>
        <taxon>Acoraceae</taxon>
        <taxon>Acorus</taxon>
    </lineage>
</organism>
<evidence type="ECO:0000259" key="3">
    <source>
        <dbReference type="Pfam" id="PF00394"/>
    </source>
</evidence>
<evidence type="ECO:0000313" key="6">
    <source>
        <dbReference type="EMBL" id="KAK1289965.1"/>
    </source>
</evidence>
<dbReference type="PANTHER" id="PTHR11709:SF311">
    <property type="entry name" value="MONOCOPPER OXIDASE-LIKE PROTEIN SKU5"/>
    <property type="match status" value="1"/>
</dbReference>
<dbReference type="SUPFAM" id="SSF49503">
    <property type="entry name" value="Cupredoxins"/>
    <property type="match status" value="3"/>
</dbReference>
<protein>
    <submittedName>
        <fullName evidence="6">Monocopper oxidase-like protein SKU5</fullName>
    </submittedName>
</protein>
<gene>
    <name evidence="6" type="primary">SKU5</name>
    <name evidence="6" type="ORF">QJS10_CPB18g01691</name>
</gene>
<dbReference type="Pfam" id="PF00394">
    <property type="entry name" value="Cu-oxidase"/>
    <property type="match status" value="1"/>
</dbReference>
<dbReference type="GO" id="GO:0005886">
    <property type="term" value="C:plasma membrane"/>
    <property type="evidence" value="ECO:0007669"/>
    <property type="project" value="TreeGrafter"/>
</dbReference>
<dbReference type="InterPro" id="IPR008972">
    <property type="entry name" value="Cupredoxin"/>
</dbReference>
<feature type="chain" id="PRO_5043989961" evidence="2">
    <location>
        <begin position="25"/>
        <end position="574"/>
    </location>
</feature>
<keyword evidence="2" id="KW-0732">Signal</keyword>
<sequence length="574" mass="64410">MDRFLVDFRAFALLLLLAASKAWAADIFLEWNIAADTTIRPVDADQPVLTINGMFPGPLINSTTNDIVHVNVFNNLDEPLLFTWNGIQQRLNSWQDGVSGTNCPITPGTNWTYVFQVKDQIGSYFYFLSTNFQKAGGGFGPLRINNRNVIAVPFPKPEAEFDLLIGDWYFYSYRVSLFAPLKMGCNPSQTAGDNLIGLGFPHYILINGKPFYNNSWGRAYETIEVTQGKTYWLRISNVGSSLSFNFRIQNHQMVLVETEGSYPQQIVLDSLDVHVGQSYSVLVTANQNIGGYYMVATPTQADTSSFPDIKGVGILRYASSDVNVTGPLPAGPDPLDREFSVNQSRSIRWNMTAGAARPNPQGTFNVSNVVINQTFVLHGSKWMIEDQPRHTVNNVSYWTPSTPLKLADHFFNGTGVYQLDEFPVDSINTEASYGTSVVSGFHKGWIQLVFQNDLDKMDAWHLDGFGFYVVGFGDGKWSPESRSTYNLLDPVLRSTVQVYPGGWSAVYAFLDNPGMWNLRSQRLENWYLGQEMYIRVFDSDPNPIKERPPPDNVLLCGLYLHLQPLGIIELCCHP</sequence>
<dbReference type="AlphaFoldDB" id="A0AAV9CMA5"/>
<dbReference type="InterPro" id="IPR045087">
    <property type="entry name" value="Cu-oxidase_fam"/>
</dbReference>
<comment type="caution">
    <text evidence="6">The sequence shown here is derived from an EMBL/GenBank/DDBJ whole genome shotgun (WGS) entry which is preliminary data.</text>
</comment>
<feature type="signal peptide" evidence="2">
    <location>
        <begin position="1"/>
        <end position="24"/>
    </location>
</feature>
<reference evidence="6" key="2">
    <citation type="submission" date="2023-06" db="EMBL/GenBank/DDBJ databases">
        <authorList>
            <person name="Ma L."/>
            <person name="Liu K.-W."/>
            <person name="Li Z."/>
            <person name="Hsiao Y.-Y."/>
            <person name="Qi Y."/>
            <person name="Fu T."/>
            <person name="Tang G."/>
            <person name="Zhang D."/>
            <person name="Sun W.-H."/>
            <person name="Liu D.-K."/>
            <person name="Li Y."/>
            <person name="Chen G.-Z."/>
            <person name="Liu X.-D."/>
            <person name="Liao X.-Y."/>
            <person name="Jiang Y.-T."/>
            <person name="Yu X."/>
            <person name="Hao Y."/>
            <person name="Huang J."/>
            <person name="Zhao X.-W."/>
            <person name="Ke S."/>
            <person name="Chen Y.-Y."/>
            <person name="Wu W.-L."/>
            <person name="Hsu J.-L."/>
            <person name="Lin Y.-F."/>
            <person name="Huang M.-D."/>
            <person name="Li C.-Y."/>
            <person name="Huang L."/>
            <person name="Wang Z.-W."/>
            <person name="Zhao X."/>
            <person name="Zhong W.-Y."/>
            <person name="Peng D.-H."/>
            <person name="Ahmad S."/>
            <person name="Lan S."/>
            <person name="Zhang J.-S."/>
            <person name="Tsai W.-C."/>
            <person name="Van De Peer Y."/>
            <person name="Liu Z.-J."/>
        </authorList>
    </citation>
    <scope>NUCLEOTIDE SEQUENCE</scope>
    <source>
        <strain evidence="6">CP</strain>
        <tissue evidence="6">Leaves</tissue>
    </source>
</reference>
<reference evidence="6" key="1">
    <citation type="journal article" date="2023" name="Nat. Commun.">
        <title>Diploid and tetraploid genomes of Acorus and the evolution of monocots.</title>
        <authorList>
            <person name="Ma L."/>
            <person name="Liu K.W."/>
            <person name="Li Z."/>
            <person name="Hsiao Y.Y."/>
            <person name="Qi Y."/>
            <person name="Fu T."/>
            <person name="Tang G.D."/>
            <person name="Zhang D."/>
            <person name="Sun W.H."/>
            <person name="Liu D.K."/>
            <person name="Li Y."/>
            <person name="Chen G.Z."/>
            <person name="Liu X.D."/>
            <person name="Liao X.Y."/>
            <person name="Jiang Y.T."/>
            <person name="Yu X."/>
            <person name="Hao Y."/>
            <person name="Huang J."/>
            <person name="Zhao X.W."/>
            <person name="Ke S."/>
            <person name="Chen Y.Y."/>
            <person name="Wu W.L."/>
            <person name="Hsu J.L."/>
            <person name="Lin Y.F."/>
            <person name="Huang M.D."/>
            <person name="Li C.Y."/>
            <person name="Huang L."/>
            <person name="Wang Z.W."/>
            <person name="Zhao X."/>
            <person name="Zhong W.Y."/>
            <person name="Peng D.H."/>
            <person name="Ahmad S."/>
            <person name="Lan S."/>
            <person name="Zhang J.S."/>
            <person name="Tsai W.C."/>
            <person name="Van de Peer Y."/>
            <person name="Liu Z.J."/>
        </authorList>
    </citation>
    <scope>NUCLEOTIDE SEQUENCE</scope>
    <source>
        <strain evidence="6">CP</strain>
    </source>
</reference>
<name>A0AAV9CMA5_ACOCL</name>
<comment type="similarity">
    <text evidence="1">Belongs to the multicopper oxidase family.</text>
</comment>